<dbReference type="EMBL" id="WGGT01000004">
    <property type="protein sequence ID" value="MVQ45050.1"/>
    <property type="molecule type" value="Genomic_DNA"/>
</dbReference>
<gene>
    <name evidence="1" type="ORF">GCK47_04870</name>
</gene>
<proteinExistence type="predicted"/>
<organism evidence="1 2">
    <name type="scientific">Roseburia intestinalis</name>
    <dbReference type="NCBI Taxonomy" id="166486"/>
    <lineage>
        <taxon>Bacteria</taxon>
        <taxon>Bacillati</taxon>
        <taxon>Bacillota</taxon>
        <taxon>Clostridia</taxon>
        <taxon>Lachnospirales</taxon>
        <taxon>Lachnospiraceae</taxon>
        <taxon>Roseburia</taxon>
    </lineage>
</organism>
<evidence type="ECO:0000313" key="1">
    <source>
        <dbReference type="EMBL" id="MVQ45050.1"/>
    </source>
</evidence>
<comment type="caution">
    <text evidence="1">The sequence shown here is derived from an EMBL/GenBank/DDBJ whole genome shotgun (WGS) entry which is preliminary data.</text>
</comment>
<name>A0A6L6XDJ6_9FIRM</name>
<sequence length="59" mass="6777">MEGGDGEANFAYYALLKLHILPSVFLNMDEQEKAFVIAAIKIKIENDKKKERELKSKIH</sequence>
<reference evidence="1 2" key="1">
    <citation type="submission" date="2019-10" db="EMBL/GenBank/DDBJ databases">
        <title>Roseburia spp. ameliorate alcoholic fatty liver via restoration of gut barrier function.</title>
        <authorList>
            <person name="Seo B."/>
            <person name="Ko G."/>
        </authorList>
    </citation>
    <scope>NUCLEOTIDE SEQUENCE [LARGE SCALE GENOMIC DNA]</scope>
    <source>
        <strain evidence="1 2">SNUG30017</strain>
    </source>
</reference>
<accession>A0A6L6XDJ6</accession>
<evidence type="ECO:0000313" key="2">
    <source>
        <dbReference type="Proteomes" id="UP000479531"/>
    </source>
</evidence>
<dbReference type="Proteomes" id="UP000479531">
    <property type="component" value="Unassembled WGS sequence"/>
</dbReference>
<dbReference type="AlphaFoldDB" id="A0A6L6XDJ6"/>
<protein>
    <submittedName>
        <fullName evidence="1">Uncharacterized protein</fullName>
    </submittedName>
</protein>